<name>A0AA46TPX1_9GAMM</name>
<dbReference type="InterPro" id="IPR038530">
    <property type="entry name" value="NiFe-hyd_HybE_sf"/>
</dbReference>
<gene>
    <name evidence="2" type="primary">hybE</name>
    <name evidence="2" type="ORF">M0220_16165</name>
</gene>
<proteinExistence type="inferred from homology"/>
<comment type="similarity">
    <text evidence="1">Belongs to the HupJ family.</text>
</comment>
<dbReference type="RefSeq" id="WP_264018226.1">
    <property type="nucleotide sequence ID" value="NZ_CP096973.1"/>
</dbReference>
<evidence type="ECO:0000313" key="2">
    <source>
        <dbReference type="EMBL" id="UYO74385.1"/>
    </source>
</evidence>
<dbReference type="AlphaFoldDB" id="A0AA46TPX1"/>
<organism evidence="2 3">
    <name type="scientific">Halomonas qinghailakensis</name>
    <dbReference type="NCBI Taxonomy" id="2937790"/>
    <lineage>
        <taxon>Bacteria</taxon>
        <taxon>Pseudomonadati</taxon>
        <taxon>Pseudomonadota</taxon>
        <taxon>Gammaproteobacteria</taxon>
        <taxon>Oceanospirillales</taxon>
        <taxon>Halomonadaceae</taxon>
        <taxon>Halomonas</taxon>
    </lineage>
</organism>
<dbReference type="KEGG" id="hqn:M0220_16165"/>
<dbReference type="Proteomes" id="UP001164935">
    <property type="component" value="Chromosome"/>
</dbReference>
<reference evidence="2" key="1">
    <citation type="submission" date="2022-05" db="EMBL/GenBank/DDBJ databases">
        <title>Complete sequence of a novel PHA-producing Halomonas strain.</title>
        <authorList>
            <person name="Zheng Z."/>
        </authorList>
    </citation>
    <scope>NUCLEOTIDE SEQUENCE</scope>
    <source>
        <strain evidence="2">ZZQ-149</strain>
    </source>
</reference>
<evidence type="ECO:0000256" key="1">
    <source>
        <dbReference type="ARBA" id="ARBA00006532"/>
    </source>
</evidence>
<dbReference type="Pfam" id="PF11939">
    <property type="entry name" value="NiFe-hyd_HybE"/>
    <property type="match status" value="1"/>
</dbReference>
<dbReference type="InterPro" id="IPR023994">
    <property type="entry name" value="NiFe-hyd_HybE"/>
</dbReference>
<dbReference type="EMBL" id="CP096973">
    <property type="protein sequence ID" value="UYO74385.1"/>
    <property type="molecule type" value="Genomic_DNA"/>
</dbReference>
<sequence>MRTLAPHDYERLADLAVHYRDIHLRSMKQKHHFNPRLGVDALCFQFLEAPFKEQQESLLVGALITPCAMWLVALPGAIQQGPLTTTLRLKLPSGVYSLTLEQLPEGNALYKRIVLEDLTDLDSMQEAARLAQRMMGQLMVPPDASPEVE</sequence>
<dbReference type="Gene3D" id="3.30.1460.40">
    <property type="entry name" value="[NiFe]-hydrogenase assembly chaperone, HybE"/>
    <property type="match status" value="1"/>
</dbReference>
<keyword evidence="3" id="KW-1185">Reference proteome</keyword>
<evidence type="ECO:0000313" key="3">
    <source>
        <dbReference type="Proteomes" id="UP001164935"/>
    </source>
</evidence>
<accession>A0AA46TPX1</accession>
<protein>
    <submittedName>
        <fullName evidence="2">[NiFe]-hydrogenase assembly chaperone HybE</fullName>
    </submittedName>
</protein>